<dbReference type="GO" id="GO:0004565">
    <property type="term" value="F:beta-galactosidase activity"/>
    <property type="evidence" value="ECO:0007669"/>
    <property type="project" value="InterPro"/>
</dbReference>
<dbReference type="AlphaFoldDB" id="A0AA41XBU3"/>
<evidence type="ECO:0000259" key="1">
    <source>
        <dbReference type="Pfam" id="PF08532"/>
    </source>
</evidence>
<keyword evidence="3" id="KW-1185">Reference proteome</keyword>
<dbReference type="InterPro" id="IPR029062">
    <property type="entry name" value="Class_I_gatase-like"/>
</dbReference>
<dbReference type="Pfam" id="PF08532">
    <property type="entry name" value="Glyco_hydro_42M"/>
    <property type="match status" value="1"/>
</dbReference>
<dbReference type="EMBL" id="JANCLT010000009">
    <property type="protein sequence ID" value="MCP8970013.1"/>
    <property type="molecule type" value="Genomic_DNA"/>
</dbReference>
<evidence type="ECO:0000313" key="3">
    <source>
        <dbReference type="Proteomes" id="UP001156102"/>
    </source>
</evidence>
<comment type="caution">
    <text evidence="2">The sequence shown here is derived from an EMBL/GenBank/DDBJ whole genome shotgun (WGS) entry which is preliminary data.</text>
</comment>
<dbReference type="Proteomes" id="UP001156102">
    <property type="component" value="Unassembled WGS sequence"/>
</dbReference>
<protein>
    <submittedName>
        <fullName evidence="2">Beta-galactosidase trimerization domain-containing protein</fullName>
    </submittedName>
</protein>
<reference evidence="2" key="1">
    <citation type="submission" date="2022-07" db="EMBL/GenBank/DDBJ databases">
        <authorList>
            <person name="Li W.-J."/>
            <person name="Deng Q.-Q."/>
        </authorList>
    </citation>
    <scope>NUCLEOTIDE SEQUENCE</scope>
    <source>
        <strain evidence="2">SYSU M60031</strain>
    </source>
</reference>
<gene>
    <name evidence="2" type="ORF">NK662_15935</name>
</gene>
<sequence>MVRVLGIGAEENDLGLIGTYEVHELCDLIHAESAGSVCSGFLCRAALTANSFGEGEAYYASSRNKLDFQRELFGRLIAKHDIRRLLNTELPYDVTA</sequence>
<dbReference type="InterPro" id="IPR013738">
    <property type="entry name" value="Beta_galactosidase_Trimer"/>
</dbReference>
<dbReference type="GO" id="GO:0005975">
    <property type="term" value="P:carbohydrate metabolic process"/>
    <property type="evidence" value="ECO:0007669"/>
    <property type="project" value="InterPro"/>
</dbReference>
<feature type="domain" description="Beta-galactosidase trimerisation" evidence="1">
    <location>
        <begin position="19"/>
        <end position="82"/>
    </location>
</feature>
<accession>A0AA41XBU3</accession>
<name>A0AA41XBU3_9BACI</name>
<dbReference type="Gene3D" id="3.40.50.880">
    <property type="match status" value="1"/>
</dbReference>
<organism evidence="2 3">
    <name type="scientific">Ectobacillus ponti</name>
    <dbReference type="NCBI Taxonomy" id="2961894"/>
    <lineage>
        <taxon>Bacteria</taxon>
        <taxon>Bacillati</taxon>
        <taxon>Bacillota</taxon>
        <taxon>Bacilli</taxon>
        <taxon>Bacillales</taxon>
        <taxon>Bacillaceae</taxon>
        <taxon>Ectobacillus</taxon>
    </lineage>
</organism>
<proteinExistence type="predicted"/>
<evidence type="ECO:0000313" key="2">
    <source>
        <dbReference type="EMBL" id="MCP8970013.1"/>
    </source>
</evidence>